<dbReference type="PANTHER" id="PTHR18964">
    <property type="entry name" value="ROK (REPRESSOR, ORF, KINASE) FAMILY"/>
    <property type="match status" value="1"/>
</dbReference>
<keyword evidence="2" id="KW-1185">Reference proteome</keyword>
<dbReference type="EMBL" id="LHXJ01000037">
    <property type="protein sequence ID" value="KXA90810.1"/>
    <property type="molecule type" value="Genomic_DNA"/>
</dbReference>
<dbReference type="AlphaFoldDB" id="A0A133U9E6"/>
<evidence type="ECO:0008006" key="3">
    <source>
        <dbReference type="Google" id="ProtNLM"/>
    </source>
</evidence>
<dbReference type="Proteomes" id="UP000070163">
    <property type="component" value="Unassembled WGS sequence"/>
</dbReference>
<evidence type="ECO:0000313" key="1">
    <source>
        <dbReference type="EMBL" id="KXA90810.1"/>
    </source>
</evidence>
<comment type="caution">
    <text evidence="1">The sequence shown here is derived from an EMBL/GenBank/DDBJ whole genome shotgun (WGS) entry which is preliminary data.</text>
</comment>
<gene>
    <name evidence="1" type="ORF">AKJ57_03590</name>
</gene>
<dbReference type="GO" id="GO:0008761">
    <property type="term" value="F:UDP-N-acetylglucosamine 2-epimerase activity"/>
    <property type="evidence" value="ECO:0007669"/>
    <property type="project" value="TreeGrafter"/>
</dbReference>
<evidence type="ECO:0000313" key="2">
    <source>
        <dbReference type="Proteomes" id="UP000070163"/>
    </source>
</evidence>
<dbReference type="InterPro" id="IPR000600">
    <property type="entry name" value="ROK"/>
</dbReference>
<dbReference type="InterPro" id="IPR043129">
    <property type="entry name" value="ATPase_NBD"/>
</dbReference>
<dbReference type="PANTHER" id="PTHR18964:SF149">
    <property type="entry name" value="BIFUNCTIONAL UDP-N-ACETYLGLUCOSAMINE 2-EPIMERASE_N-ACETYLMANNOSAMINE KINASE"/>
    <property type="match status" value="1"/>
</dbReference>
<proteinExistence type="predicted"/>
<dbReference type="Pfam" id="PF00480">
    <property type="entry name" value="ROK"/>
    <property type="match status" value="1"/>
</dbReference>
<dbReference type="PROSITE" id="PS01125">
    <property type="entry name" value="ROK"/>
    <property type="match status" value="1"/>
</dbReference>
<organism evidence="1 2">
    <name type="scientific">candidate division MSBL1 archaeon SCGC-AAA259A05</name>
    <dbReference type="NCBI Taxonomy" id="1698259"/>
    <lineage>
        <taxon>Archaea</taxon>
        <taxon>Methanobacteriati</taxon>
        <taxon>Methanobacteriota</taxon>
        <taxon>candidate division MSBL1</taxon>
    </lineage>
</organism>
<reference evidence="1 2" key="1">
    <citation type="journal article" date="2016" name="Sci. Rep.">
        <title>Metabolic traits of an uncultured archaeal lineage -MSBL1- from brine pools of the Red Sea.</title>
        <authorList>
            <person name="Mwirichia R."/>
            <person name="Alam I."/>
            <person name="Rashid M."/>
            <person name="Vinu M."/>
            <person name="Ba-Alawi W."/>
            <person name="Anthony Kamau A."/>
            <person name="Kamanda Ngugi D."/>
            <person name="Goker M."/>
            <person name="Klenk H.P."/>
            <person name="Bajic V."/>
            <person name="Stingl U."/>
        </authorList>
    </citation>
    <scope>NUCLEOTIDE SEQUENCE [LARGE SCALE GENOMIC DNA]</scope>
    <source>
        <strain evidence="1">SCGC-AAA259A05</strain>
    </source>
</reference>
<sequence>MSESLAVGVDIGGTNLRGVLANETGEFLFREEEKINTEDKNDISRQVIKLVDDFCESAEIEANDLKGIGIASTGPMKREEGVLIEPTNIPLDAVPLKKPIEKKMNIPASLINDCIAGAMGEKEYGMGSERDAENLVYVTMGTGIGGGAIVDNHLLLGESGNAAEIGHFTVDPEERLECGCGKKGHWEAYCSGKNIPNYLRMRFSEIGYERVQNSLLHDLVSGDYSEIDARLFFDAVRKEDGLANQIAEEIGSMNAIGFGNVIDAYAPSLITIGGSVALKNESIVLPPIQKQVKDHIRNLEPEIMMTPLKEDVGLYGAVAEAFTSSNQSESRYL</sequence>
<dbReference type="GO" id="GO:0009384">
    <property type="term" value="F:N-acylmannosamine kinase activity"/>
    <property type="evidence" value="ECO:0007669"/>
    <property type="project" value="TreeGrafter"/>
</dbReference>
<dbReference type="SUPFAM" id="SSF53067">
    <property type="entry name" value="Actin-like ATPase domain"/>
    <property type="match status" value="1"/>
</dbReference>
<accession>A0A133U9E6</accession>
<name>A0A133U9E6_9EURY</name>
<dbReference type="Gene3D" id="3.30.420.40">
    <property type="match status" value="2"/>
</dbReference>
<dbReference type="InterPro" id="IPR049874">
    <property type="entry name" value="ROK_cs"/>
</dbReference>
<protein>
    <recommendedName>
        <fullName evidence="3">Glucokinase</fullName>
    </recommendedName>
</protein>